<evidence type="ECO:0000259" key="1">
    <source>
        <dbReference type="Pfam" id="PF24758"/>
    </source>
</evidence>
<dbReference type="InterPro" id="IPR050232">
    <property type="entry name" value="FBL13/AtMIF1-like"/>
</dbReference>
<dbReference type="Gramene" id="TVU32359">
    <property type="protein sequence ID" value="TVU32359"/>
    <property type="gene ID" value="EJB05_24084"/>
</dbReference>
<dbReference type="InterPro" id="IPR055411">
    <property type="entry name" value="LRR_FXL15/At3g58940/PEG3-like"/>
</dbReference>
<comment type="caution">
    <text evidence="2">The sequence shown here is derived from an EMBL/GenBank/DDBJ whole genome shotgun (WGS) entry which is preliminary data.</text>
</comment>
<organism evidence="2 3">
    <name type="scientific">Eragrostis curvula</name>
    <name type="common">weeping love grass</name>
    <dbReference type="NCBI Taxonomy" id="38414"/>
    <lineage>
        <taxon>Eukaryota</taxon>
        <taxon>Viridiplantae</taxon>
        <taxon>Streptophyta</taxon>
        <taxon>Embryophyta</taxon>
        <taxon>Tracheophyta</taxon>
        <taxon>Spermatophyta</taxon>
        <taxon>Magnoliopsida</taxon>
        <taxon>Liliopsida</taxon>
        <taxon>Poales</taxon>
        <taxon>Poaceae</taxon>
        <taxon>PACMAD clade</taxon>
        <taxon>Chloridoideae</taxon>
        <taxon>Eragrostideae</taxon>
        <taxon>Eragrostidinae</taxon>
        <taxon>Eragrostis</taxon>
    </lineage>
</organism>
<dbReference type="PANTHER" id="PTHR31900">
    <property type="entry name" value="F-BOX/RNI SUPERFAMILY PROTEIN-RELATED"/>
    <property type="match status" value="1"/>
</dbReference>
<dbReference type="InterPro" id="IPR032675">
    <property type="entry name" value="LRR_dom_sf"/>
</dbReference>
<accession>A0A5J9V898</accession>
<evidence type="ECO:0000313" key="2">
    <source>
        <dbReference type="EMBL" id="TVU32359.1"/>
    </source>
</evidence>
<proteinExistence type="predicted"/>
<evidence type="ECO:0000313" key="3">
    <source>
        <dbReference type="Proteomes" id="UP000324897"/>
    </source>
</evidence>
<gene>
    <name evidence="2" type="ORF">EJB05_24084</name>
</gene>
<name>A0A5J9V898_9POAL</name>
<reference evidence="2 3" key="1">
    <citation type="journal article" date="2019" name="Sci. Rep.">
        <title>A high-quality genome of Eragrostis curvula grass provides insights into Poaceae evolution and supports new strategies to enhance forage quality.</title>
        <authorList>
            <person name="Carballo J."/>
            <person name="Santos B.A.C.M."/>
            <person name="Zappacosta D."/>
            <person name="Garbus I."/>
            <person name="Selva J.P."/>
            <person name="Gallo C.A."/>
            <person name="Diaz A."/>
            <person name="Albertini E."/>
            <person name="Caccamo M."/>
            <person name="Echenique V."/>
        </authorList>
    </citation>
    <scope>NUCLEOTIDE SEQUENCE [LARGE SCALE GENOMIC DNA]</scope>
    <source>
        <strain evidence="3">cv. Victoria</strain>
        <tissue evidence="2">Leaf</tissue>
    </source>
</reference>
<dbReference type="PANTHER" id="PTHR31900:SF30">
    <property type="entry name" value="SUPERFAMILY PROTEIN, PUTATIVE-RELATED"/>
    <property type="match status" value="1"/>
</dbReference>
<sequence length="523" mass="59186">MASSSTPAPDVRLLCATSTCATACNRPSTPLTRSSFVSPIVRSAQYNKKEQARYTTSARTSRSQVSTPSLLRMISFIQGSKRPRVVPSSALHPAATPPADGTNLLASLPREQIDEVLRRLPIKDAIRTSALATAWRNCWKTCPHLKLVFFSDDPLGVVDSVLNKYTCCVDVFEVHFTREYICRLEGWLHVLSAKGVRSIELYFVPATVWEDALVPNSLFMCTGITKLLLVFCKLPPLPSTFQGFPQLEHLHLREVIFLNNGEMTFEALISKSPSLRTLGIQFPRFEGYKKEHIYREWVIQAPKLEDISIRSDDDCGWQIIDLPSLVTANVELQGPQITRILSGITNVQKLYMDFTDDTILEQLPSFFVDLKYLSFHTTFTQSSRILSIFSILRNAPNLEDLEITIWQEEDEDIEVDMEFLNAQPSVGLFPKLKYFNLHAIVGQSNEMQFIEFVLSKAARLEKIEVFVCDDMRWQTMKKLPHKQTLSSAASMATISRDLTMRRRNLKAYDDGDTIGQICKGEGI</sequence>
<dbReference type="Proteomes" id="UP000324897">
    <property type="component" value="Chromosome 1"/>
</dbReference>
<dbReference type="SUPFAM" id="SSF52047">
    <property type="entry name" value="RNI-like"/>
    <property type="match status" value="1"/>
</dbReference>
<feature type="domain" description="F-box/LRR-repeat protein 15/At3g58940/PEG3-like LRR" evidence="1">
    <location>
        <begin position="184"/>
        <end position="281"/>
    </location>
</feature>
<dbReference type="AlphaFoldDB" id="A0A5J9V898"/>
<feature type="non-terminal residue" evidence="2">
    <location>
        <position position="523"/>
    </location>
</feature>
<keyword evidence="3" id="KW-1185">Reference proteome</keyword>
<dbReference type="OrthoDB" id="681473at2759"/>
<dbReference type="Gene3D" id="3.80.10.10">
    <property type="entry name" value="Ribonuclease Inhibitor"/>
    <property type="match status" value="1"/>
</dbReference>
<dbReference type="EMBL" id="RWGY01000011">
    <property type="protein sequence ID" value="TVU32359.1"/>
    <property type="molecule type" value="Genomic_DNA"/>
</dbReference>
<protein>
    <recommendedName>
        <fullName evidence="1">F-box/LRR-repeat protein 15/At3g58940/PEG3-like LRR domain-containing protein</fullName>
    </recommendedName>
</protein>
<dbReference type="Pfam" id="PF24758">
    <property type="entry name" value="LRR_At5g56370"/>
    <property type="match status" value="1"/>
</dbReference>